<proteinExistence type="predicted"/>
<accession>A0ACC3SZ66</accession>
<name>A0ACC3SZ66_LIPKO</name>
<comment type="caution">
    <text evidence="1">The sequence shown here is derived from an EMBL/GenBank/DDBJ whole genome shotgun (WGS) entry which is preliminary data.</text>
</comment>
<evidence type="ECO:0000313" key="1">
    <source>
        <dbReference type="EMBL" id="KAK9236918.1"/>
    </source>
</evidence>
<keyword evidence="2" id="KW-1185">Reference proteome</keyword>
<sequence length="187" mass="21344">MALDTWCYTRCRREHKGESDPHAAATFSFFHCPFTSEKPTLDMPVPVDNEQDEYSRALHFITENEPEQRLRVQVSHESYLALQERTRELYGDAEYPRLDYFPSYSTLIIKTKPSPLALAMGQFLQQSIIGTARDHLIQHNRPDLAARIVPAGEFSVGKLHEEEQPEGSAPTGGTEREHATDNPMDDR</sequence>
<protein>
    <submittedName>
        <fullName evidence="1">Uncharacterized protein</fullName>
    </submittedName>
</protein>
<evidence type="ECO:0000313" key="2">
    <source>
        <dbReference type="Proteomes" id="UP001433508"/>
    </source>
</evidence>
<reference evidence="2" key="1">
    <citation type="journal article" date="2024" name="Front. Bioeng. Biotechnol.">
        <title>Genome-scale model development and genomic sequencing of the oleaginous clade Lipomyces.</title>
        <authorList>
            <person name="Czajka J.J."/>
            <person name="Han Y."/>
            <person name="Kim J."/>
            <person name="Mondo S.J."/>
            <person name="Hofstad B.A."/>
            <person name="Robles A."/>
            <person name="Haridas S."/>
            <person name="Riley R."/>
            <person name="LaButti K."/>
            <person name="Pangilinan J."/>
            <person name="Andreopoulos W."/>
            <person name="Lipzen A."/>
            <person name="Yan J."/>
            <person name="Wang M."/>
            <person name="Ng V."/>
            <person name="Grigoriev I.V."/>
            <person name="Spatafora J.W."/>
            <person name="Magnuson J.K."/>
            <person name="Baker S.E."/>
            <person name="Pomraning K.R."/>
        </authorList>
    </citation>
    <scope>NUCLEOTIDE SEQUENCE [LARGE SCALE GENOMIC DNA]</scope>
    <source>
        <strain evidence="2">CBS 7786</strain>
    </source>
</reference>
<dbReference type="Proteomes" id="UP001433508">
    <property type="component" value="Unassembled WGS sequence"/>
</dbReference>
<gene>
    <name evidence="1" type="ORF">V1525DRAFT_187725</name>
</gene>
<dbReference type="EMBL" id="MU971377">
    <property type="protein sequence ID" value="KAK9236918.1"/>
    <property type="molecule type" value="Genomic_DNA"/>
</dbReference>
<organism evidence="1 2">
    <name type="scientific">Lipomyces kononenkoae</name>
    <name type="common">Yeast</name>
    <dbReference type="NCBI Taxonomy" id="34357"/>
    <lineage>
        <taxon>Eukaryota</taxon>
        <taxon>Fungi</taxon>
        <taxon>Dikarya</taxon>
        <taxon>Ascomycota</taxon>
        <taxon>Saccharomycotina</taxon>
        <taxon>Lipomycetes</taxon>
        <taxon>Lipomycetales</taxon>
        <taxon>Lipomycetaceae</taxon>
        <taxon>Lipomyces</taxon>
    </lineage>
</organism>